<dbReference type="OrthoDB" id="9791101at2"/>
<feature type="domain" description="Transposase IS200-like" evidence="1">
    <location>
        <begin position="18"/>
        <end position="127"/>
    </location>
</feature>
<evidence type="ECO:0000313" key="2">
    <source>
        <dbReference type="EMBL" id="RJG09218.1"/>
    </source>
</evidence>
<dbReference type="Gene3D" id="3.30.70.1290">
    <property type="entry name" value="Transposase IS200-like"/>
    <property type="match status" value="1"/>
</dbReference>
<dbReference type="RefSeq" id="WP_119957004.1">
    <property type="nucleotide sequence ID" value="NZ_QYUR01000008.1"/>
</dbReference>
<dbReference type="AlphaFoldDB" id="A0A418XA27"/>
<dbReference type="GO" id="GO:0006313">
    <property type="term" value="P:DNA transposition"/>
    <property type="evidence" value="ECO:0007669"/>
    <property type="project" value="InterPro"/>
</dbReference>
<dbReference type="GO" id="GO:0004803">
    <property type="term" value="F:transposase activity"/>
    <property type="evidence" value="ECO:0007669"/>
    <property type="project" value="InterPro"/>
</dbReference>
<sequence length="148" mass="16453">MAEGKGFASALCKGRWSSPGHIYLVTTVTRNRERVFSGFAAARSLIRVLRDEAGRGSHVTLAYVVMPDHLHWLLQLGGNDSLSVLVGRVKSLSARRIGRSIWQAGFHDRALRQEEHLQAVARYVVANPIRAGLVPRAGLYSHWDAVWL</sequence>
<dbReference type="InterPro" id="IPR052715">
    <property type="entry name" value="RAYT_transposase"/>
</dbReference>
<dbReference type="SMART" id="SM01321">
    <property type="entry name" value="Y1_Tnp"/>
    <property type="match status" value="1"/>
</dbReference>
<proteinExistence type="predicted"/>
<dbReference type="Pfam" id="PF01797">
    <property type="entry name" value="Y1_Tnp"/>
    <property type="match status" value="1"/>
</dbReference>
<dbReference type="InterPro" id="IPR002686">
    <property type="entry name" value="Transposase_17"/>
</dbReference>
<dbReference type="SUPFAM" id="SSF143422">
    <property type="entry name" value="Transposase IS200-like"/>
    <property type="match status" value="1"/>
</dbReference>
<name>A0A418XA27_9PSED</name>
<protein>
    <submittedName>
        <fullName evidence="2">Transposase</fullName>
    </submittedName>
</protein>
<dbReference type="NCBIfam" id="NF047646">
    <property type="entry name" value="REP_Tyr_transpos"/>
    <property type="match status" value="1"/>
</dbReference>
<dbReference type="PANTHER" id="PTHR36966:SF1">
    <property type="entry name" value="REP-ASSOCIATED TYROSINE TRANSPOSASE"/>
    <property type="match status" value="1"/>
</dbReference>
<dbReference type="EMBL" id="QYUR01000008">
    <property type="protein sequence ID" value="RJG09218.1"/>
    <property type="molecule type" value="Genomic_DNA"/>
</dbReference>
<dbReference type="Proteomes" id="UP000284021">
    <property type="component" value="Unassembled WGS sequence"/>
</dbReference>
<keyword evidence="3" id="KW-1185">Reference proteome</keyword>
<evidence type="ECO:0000313" key="3">
    <source>
        <dbReference type="Proteomes" id="UP000284021"/>
    </source>
</evidence>
<organism evidence="2 3">
    <name type="scientific">Pseudomonas cavernicola</name>
    <dbReference type="NCBI Taxonomy" id="2320866"/>
    <lineage>
        <taxon>Bacteria</taxon>
        <taxon>Pseudomonadati</taxon>
        <taxon>Pseudomonadota</taxon>
        <taxon>Gammaproteobacteria</taxon>
        <taxon>Pseudomonadales</taxon>
        <taxon>Pseudomonadaceae</taxon>
        <taxon>Pseudomonas</taxon>
    </lineage>
</organism>
<gene>
    <name evidence="2" type="ORF">D3879_25860</name>
</gene>
<dbReference type="GO" id="GO:0043565">
    <property type="term" value="F:sequence-specific DNA binding"/>
    <property type="evidence" value="ECO:0007669"/>
    <property type="project" value="TreeGrafter"/>
</dbReference>
<reference evidence="2 3" key="1">
    <citation type="submission" date="2018-09" db="EMBL/GenBank/DDBJ databases">
        <authorList>
            <person name="Zhu H."/>
        </authorList>
    </citation>
    <scope>NUCLEOTIDE SEQUENCE [LARGE SCALE GENOMIC DNA]</scope>
    <source>
        <strain evidence="2 3">K1S02-6</strain>
    </source>
</reference>
<evidence type="ECO:0000259" key="1">
    <source>
        <dbReference type="SMART" id="SM01321"/>
    </source>
</evidence>
<comment type="caution">
    <text evidence="2">The sequence shown here is derived from an EMBL/GenBank/DDBJ whole genome shotgun (WGS) entry which is preliminary data.</text>
</comment>
<dbReference type="InterPro" id="IPR036515">
    <property type="entry name" value="Transposase_17_sf"/>
</dbReference>
<accession>A0A418XA27</accession>
<dbReference type="PANTHER" id="PTHR36966">
    <property type="entry name" value="REP-ASSOCIATED TYROSINE TRANSPOSASE"/>
    <property type="match status" value="1"/>
</dbReference>